<dbReference type="Gene3D" id="3.40.50.300">
    <property type="entry name" value="P-loop containing nucleotide triphosphate hydrolases"/>
    <property type="match status" value="2"/>
</dbReference>
<dbReference type="InterPro" id="IPR003593">
    <property type="entry name" value="AAA+_ATPase"/>
</dbReference>
<feature type="domain" description="AAA+ ATPase" evidence="9">
    <location>
        <begin position="176"/>
        <end position="312"/>
    </location>
</feature>
<dbReference type="GO" id="GO:0006891">
    <property type="term" value="P:intra-Golgi vesicle-mediated transport"/>
    <property type="evidence" value="ECO:0007669"/>
    <property type="project" value="TreeGrafter"/>
</dbReference>
<dbReference type="InterPro" id="IPR003960">
    <property type="entry name" value="ATPase_AAA_CS"/>
</dbReference>
<evidence type="ECO:0000256" key="8">
    <source>
        <dbReference type="RuleBase" id="RU367045"/>
    </source>
</evidence>
<evidence type="ECO:0000256" key="5">
    <source>
        <dbReference type="ARBA" id="ARBA00022927"/>
    </source>
</evidence>
<dbReference type="GO" id="GO:0005795">
    <property type="term" value="C:Golgi stack"/>
    <property type="evidence" value="ECO:0007669"/>
    <property type="project" value="TreeGrafter"/>
</dbReference>
<sequence>MDGVDQLNNILIIGMTNRLDMIDEALLRPGRLEVHMEISLPDEKGRIQIITIHTSKMRQNGIMDHDVDIMELAALTKNFSGAEIAGLVKSATSFAFSRHVKVGTLAGISDDVENMRVNRSDFMNALEEVTPAFGVAKEELEQVVQNGIIHHGAVVDEILRSGELFVDQVRSSTRTPLVSVLLHGPPGSGKTALAATIAQASQYPFMKLLTPDSMVGFSEAQKVAAIAKIFQDSYKSPLSVIVVDNLERLLDFTPIGPRFSNSVLQTLMVLLARRPPKDRRLLIIATSSLRPVLTDLGLSEIFDAELRVPPITSLRALEIVLKEVALFPSSDDRRQAVAMLAQAGFGNSEEEETSRLNVGVKKLLSMVEMARQEPEATAERLTNALMGLGM</sequence>
<reference evidence="10" key="1">
    <citation type="submission" date="2019-10" db="EMBL/GenBank/DDBJ databases">
        <authorList>
            <person name="Nor Muhammad N."/>
        </authorList>
    </citation>
    <scope>NUCLEOTIDE SEQUENCE</scope>
</reference>
<dbReference type="InterPro" id="IPR027417">
    <property type="entry name" value="P-loop_NTPase"/>
</dbReference>
<keyword evidence="4 7" id="KW-0067">ATP-binding</keyword>
<dbReference type="GO" id="GO:0016887">
    <property type="term" value="F:ATP hydrolysis activity"/>
    <property type="evidence" value="ECO:0007669"/>
    <property type="project" value="InterPro"/>
</dbReference>
<comment type="similarity">
    <text evidence="1 7">Belongs to the AAA ATPase family.</text>
</comment>
<comment type="subcellular location">
    <subcellularLocation>
        <location evidence="8">Cytoplasm</location>
    </subcellularLocation>
</comment>
<dbReference type="EMBL" id="LR729007">
    <property type="protein sequence ID" value="VWP00984.1"/>
    <property type="molecule type" value="Genomic_DNA"/>
</dbReference>
<dbReference type="GO" id="GO:0035494">
    <property type="term" value="P:SNARE complex disassembly"/>
    <property type="evidence" value="ECO:0007669"/>
    <property type="project" value="InterPro"/>
</dbReference>
<dbReference type="InterPro" id="IPR041569">
    <property type="entry name" value="AAA_lid_3"/>
</dbReference>
<proteinExistence type="inferred from homology"/>
<dbReference type="FunFam" id="1.10.8.60:FF:000026">
    <property type="entry name" value="vesicle-fusing ATPase isoform X1"/>
    <property type="match status" value="1"/>
</dbReference>
<evidence type="ECO:0000256" key="7">
    <source>
        <dbReference type="RuleBase" id="RU003651"/>
    </source>
</evidence>
<dbReference type="PANTHER" id="PTHR23078:SF3">
    <property type="entry name" value="VESICLE-FUSING ATPASE"/>
    <property type="match status" value="1"/>
</dbReference>
<evidence type="ECO:0000256" key="3">
    <source>
        <dbReference type="ARBA" id="ARBA00022741"/>
    </source>
</evidence>
<accession>A0A5K1K478</accession>
<comment type="function">
    <text evidence="6 8">Required for vesicle-mediated transport. Catalyzes the fusion of transport vesicles within the Golgi cisternae. Is also required for transport from the endoplasmic reticulum to the Golgi stack. Seems to function as a fusion protein required for the delivery of cargo proteins to all compartments of the Golgi stack independent of vesicle origin.</text>
</comment>
<dbReference type="GO" id="GO:0043001">
    <property type="term" value="P:Golgi to plasma membrane protein transport"/>
    <property type="evidence" value="ECO:0007669"/>
    <property type="project" value="TreeGrafter"/>
</dbReference>
<evidence type="ECO:0000313" key="10">
    <source>
        <dbReference type="EMBL" id="VWP00984.1"/>
    </source>
</evidence>
<dbReference type="PROSITE" id="PS00674">
    <property type="entry name" value="AAA"/>
    <property type="match status" value="1"/>
</dbReference>
<evidence type="ECO:0000256" key="6">
    <source>
        <dbReference type="ARBA" id="ARBA00056429"/>
    </source>
</evidence>
<keyword evidence="5 8" id="KW-0653">Protein transport</keyword>
<evidence type="ECO:0000259" key="9">
    <source>
        <dbReference type="SMART" id="SM00382"/>
    </source>
</evidence>
<dbReference type="GO" id="GO:0005524">
    <property type="term" value="F:ATP binding"/>
    <property type="evidence" value="ECO:0007669"/>
    <property type="project" value="UniProtKB-UniRule"/>
</dbReference>
<keyword evidence="8" id="KW-0378">Hydrolase</keyword>
<dbReference type="Pfam" id="PF17862">
    <property type="entry name" value="AAA_lid_3"/>
    <property type="match status" value="1"/>
</dbReference>
<gene>
    <name evidence="10" type="primary">Q9HFW4</name>
</gene>
<keyword evidence="2 8" id="KW-0813">Transport</keyword>
<keyword evidence="8" id="KW-0931">ER-Golgi transport</keyword>
<dbReference type="FunFam" id="3.40.50.300:FF:000166">
    <property type="entry name" value="vesicle-fusing ATPase isoform X1"/>
    <property type="match status" value="1"/>
</dbReference>
<protein>
    <recommendedName>
        <fullName evidence="8">Vesicular-fusion protein SEC18</fullName>
    </recommendedName>
</protein>
<name>A0A5K1K478_9APHY</name>
<dbReference type="CDD" id="cd00009">
    <property type="entry name" value="AAA"/>
    <property type="match status" value="1"/>
</dbReference>
<dbReference type="SUPFAM" id="SSF52540">
    <property type="entry name" value="P-loop containing nucleoside triphosphate hydrolases"/>
    <property type="match status" value="2"/>
</dbReference>
<dbReference type="PANTHER" id="PTHR23078">
    <property type="entry name" value="VESICULAR-FUSION PROTEIN NSF"/>
    <property type="match status" value="1"/>
</dbReference>
<dbReference type="InterPro" id="IPR003959">
    <property type="entry name" value="ATPase_AAA_core"/>
</dbReference>
<dbReference type="SMART" id="SM00382">
    <property type="entry name" value="AAA"/>
    <property type="match status" value="1"/>
</dbReference>
<dbReference type="InterPro" id="IPR039812">
    <property type="entry name" value="Vesicle-fus_ATPase"/>
</dbReference>
<dbReference type="Gene3D" id="1.10.8.60">
    <property type="match status" value="2"/>
</dbReference>
<dbReference type="Pfam" id="PF00004">
    <property type="entry name" value="AAA"/>
    <property type="match status" value="2"/>
</dbReference>
<evidence type="ECO:0000256" key="2">
    <source>
        <dbReference type="ARBA" id="ARBA00022448"/>
    </source>
</evidence>
<keyword evidence="8" id="KW-0963">Cytoplasm</keyword>
<evidence type="ECO:0000256" key="4">
    <source>
        <dbReference type="ARBA" id="ARBA00022840"/>
    </source>
</evidence>
<organism evidence="10">
    <name type="scientific">Ganoderma boninense</name>
    <dbReference type="NCBI Taxonomy" id="34458"/>
    <lineage>
        <taxon>Eukaryota</taxon>
        <taxon>Fungi</taxon>
        <taxon>Dikarya</taxon>
        <taxon>Basidiomycota</taxon>
        <taxon>Agaricomycotina</taxon>
        <taxon>Agaricomycetes</taxon>
        <taxon>Polyporales</taxon>
        <taxon>Polyporaceae</taxon>
        <taxon>Ganoderma</taxon>
    </lineage>
</organism>
<dbReference type="AlphaFoldDB" id="A0A5K1K478"/>
<evidence type="ECO:0000256" key="1">
    <source>
        <dbReference type="ARBA" id="ARBA00006914"/>
    </source>
</evidence>
<keyword evidence="3 7" id="KW-0547">Nucleotide-binding</keyword>